<protein>
    <submittedName>
        <fullName evidence="2">Uncharacterized protein</fullName>
    </submittedName>
</protein>
<comment type="caution">
    <text evidence="2">The sequence shown here is derived from an EMBL/GenBank/DDBJ whole genome shotgun (WGS) entry which is preliminary data.</text>
</comment>
<reference evidence="2" key="1">
    <citation type="submission" date="2021-01" db="EMBL/GenBank/DDBJ databases">
        <authorList>
            <consortium name="Genoscope - CEA"/>
            <person name="William W."/>
        </authorList>
    </citation>
    <scope>NUCLEOTIDE SEQUENCE</scope>
</reference>
<evidence type="ECO:0000313" key="2">
    <source>
        <dbReference type="EMBL" id="CAD8183686.1"/>
    </source>
</evidence>
<accession>A0A8S1WCX2</accession>
<dbReference type="Proteomes" id="UP000683925">
    <property type="component" value="Unassembled WGS sequence"/>
</dbReference>
<dbReference type="AlphaFoldDB" id="A0A8S1WCX2"/>
<dbReference type="EMBL" id="CAJJDP010000080">
    <property type="protein sequence ID" value="CAD8183686.1"/>
    <property type="molecule type" value="Genomic_DNA"/>
</dbReference>
<keyword evidence="3" id="KW-1185">Reference proteome</keyword>
<sequence length="69" mass="8520">MIQKEKNNKKTNKQQKDHQIKKDCFQNKQLYRNEYQKRPKLRRQKSRIDLVIVVGQQKEINYMIKNQTS</sequence>
<evidence type="ECO:0000313" key="3">
    <source>
        <dbReference type="Proteomes" id="UP000683925"/>
    </source>
</evidence>
<proteinExistence type="predicted"/>
<gene>
    <name evidence="2" type="ORF">POCTA_138.1.T0810206</name>
</gene>
<feature type="region of interest" description="Disordered" evidence="1">
    <location>
        <begin position="1"/>
        <end position="25"/>
    </location>
</feature>
<evidence type="ECO:0000256" key="1">
    <source>
        <dbReference type="SAM" id="MobiDB-lite"/>
    </source>
</evidence>
<organism evidence="2 3">
    <name type="scientific">Paramecium octaurelia</name>
    <dbReference type="NCBI Taxonomy" id="43137"/>
    <lineage>
        <taxon>Eukaryota</taxon>
        <taxon>Sar</taxon>
        <taxon>Alveolata</taxon>
        <taxon>Ciliophora</taxon>
        <taxon>Intramacronucleata</taxon>
        <taxon>Oligohymenophorea</taxon>
        <taxon>Peniculida</taxon>
        <taxon>Parameciidae</taxon>
        <taxon>Paramecium</taxon>
    </lineage>
</organism>
<name>A0A8S1WCX2_PAROT</name>